<sequence>ETAEEQYRQQVGTGPGFILGASDRHFDPEKSETLKAIKAGEADDFGRNFNRKIVEAEAPHVPPPQEPYWAQTARSKSERARSTTPPATYTTPNTPYYAPYYSTLQQPKKHTDVPRYQSIQENHEKKLSKLVLVSSG</sequence>
<feature type="region of interest" description="Disordered" evidence="1">
    <location>
        <begin position="1"/>
        <end position="24"/>
    </location>
</feature>
<protein>
    <submittedName>
        <fullName evidence="4">LsmAD domain-containing protein</fullName>
    </submittedName>
</protein>
<name>A0A183DAS0_9BILA</name>
<dbReference type="WBParaSite" id="GPUH_0000581901-mRNA-1">
    <property type="protein sequence ID" value="GPUH_0000581901-mRNA-1"/>
    <property type="gene ID" value="GPUH_0000581901"/>
</dbReference>
<dbReference type="EMBL" id="UYRT01012762">
    <property type="protein sequence ID" value="VDK52253.1"/>
    <property type="molecule type" value="Genomic_DNA"/>
</dbReference>
<evidence type="ECO:0000256" key="1">
    <source>
        <dbReference type="SAM" id="MobiDB-lite"/>
    </source>
</evidence>
<feature type="compositionally biased region" description="Low complexity" evidence="1">
    <location>
        <begin position="82"/>
        <end position="95"/>
    </location>
</feature>
<proteinExistence type="predicted"/>
<evidence type="ECO:0000313" key="4">
    <source>
        <dbReference type="WBParaSite" id="GPUH_0000581901-mRNA-1"/>
    </source>
</evidence>
<dbReference type="Proteomes" id="UP000271098">
    <property type="component" value="Unassembled WGS sequence"/>
</dbReference>
<gene>
    <name evidence="2" type="ORF">GPUH_LOCUS5813</name>
</gene>
<organism evidence="4">
    <name type="scientific">Gongylonema pulchrum</name>
    <dbReference type="NCBI Taxonomy" id="637853"/>
    <lineage>
        <taxon>Eukaryota</taxon>
        <taxon>Metazoa</taxon>
        <taxon>Ecdysozoa</taxon>
        <taxon>Nematoda</taxon>
        <taxon>Chromadorea</taxon>
        <taxon>Rhabditida</taxon>
        <taxon>Spirurina</taxon>
        <taxon>Spiruromorpha</taxon>
        <taxon>Spiruroidea</taxon>
        <taxon>Gongylonematidae</taxon>
        <taxon>Gongylonema</taxon>
    </lineage>
</organism>
<dbReference type="AlphaFoldDB" id="A0A183DAS0"/>
<evidence type="ECO:0000313" key="3">
    <source>
        <dbReference type="Proteomes" id="UP000271098"/>
    </source>
</evidence>
<dbReference type="OrthoDB" id="5919374at2759"/>
<feature type="region of interest" description="Disordered" evidence="1">
    <location>
        <begin position="59"/>
        <end position="95"/>
    </location>
</feature>
<reference evidence="4" key="1">
    <citation type="submission" date="2016-06" db="UniProtKB">
        <authorList>
            <consortium name="WormBaseParasite"/>
        </authorList>
    </citation>
    <scope>IDENTIFICATION</scope>
</reference>
<accession>A0A183DAS0</accession>
<evidence type="ECO:0000313" key="2">
    <source>
        <dbReference type="EMBL" id="VDK52253.1"/>
    </source>
</evidence>
<keyword evidence="3" id="KW-1185">Reference proteome</keyword>
<reference evidence="2 3" key="2">
    <citation type="submission" date="2018-11" db="EMBL/GenBank/DDBJ databases">
        <authorList>
            <consortium name="Pathogen Informatics"/>
        </authorList>
    </citation>
    <scope>NUCLEOTIDE SEQUENCE [LARGE SCALE GENOMIC DNA]</scope>
</reference>